<accession>A0A4C1XJ71</accession>
<reference evidence="1 2" key="1">
    <citation type="journal article" date="2019" name="Commun. Biol.">
        <title>The bagworm genome reveals a unique fibroin gene that provides high tensile strength.</title>
        <authorList>
            <person name="Kono N."/>
            <person name="Nakamura H."/>
            <person name="Ohtoshi R."/>
            <person name="Tomita M."/>
            <person name="Numata K."/>
            <person name="Arakawa K."/>
        </authorList>
    </citation>
    <scope>NUCLEOTIDE SEQUENCE [LARGE SCALE GENOMIC DNA]</scope>
</reference>
<protein>
    <submittedName>
        <fullName evidence="1">Uncharacterized protein</fullName>
    </submittedName>
</protein>
<dbReference type="AlphaFoldDB" id="A0A4C1XJ71"/>
<comment type="caution">
    <text evidence="1">The sequence shown here is derived from an EMBL/GenBank/DDBJ whole genome shotgun (WGS) entry which is preliminary data.</text>
</comment>
<organism evidence="1 2">
    <name type="scientific">Eumeta variegata</name>
    <name type="common">Bagworm moth</name>
    <name type="synonym">Eumeta japonica</name>
    <dbReference type="NCBI Taxonomy" id="151549"/>
    <lineage>
        <taxon>Eukaryota</taxon>
        <taxon>Metazoa</taxon>
        <taxon>Ecdysozoa</taxon>
        <taxon>Arthropoda</taxon>
        <taxon>Hexapoda</taxon>
        <taxon>Insecta</taxon>
        <taxon>Pterygota</taxon>
        <taxon>Neoptera</taxon>
        <taxon>Endopterygota</taxon>
        <taxon>Lepidoptera</taxon>
        <taxon>Glossata</taxon>
        <taxon>Ditrysia</taxon>
        <taxon>Tineoidea</taxon>
        <taxon>Psychidae</taxon>
        <taxon>Oiketicinae</taxon>
        <taxon>Eumeta</taxon>
    </lineage>
</organism>
<evidence type="ECO:0000313" key="1">
    <source>
        <dbReference type="EMBL" id="GBP63042.1"/>
    </source>
</evidence>
<name>A0A4C1XJ71_EUMVA</name>
<keyword evidence="2" id="KW-1185">Reference proteome</keyword>
<gene>
    <name evidence="1" type="ORF">EVAR_87414_1</name>
</gene>
<sequence length="92" mass="10509">MALEGPSRPPSLNRYTGHVRCLPHKDFELSLVHGQVSHKTGSRVFLSGRYGSYIRREVDPAAPTQWYRGQCRLVDHGFYLEGLFPPVQFHVT</sequence>
<dbReference type="EMBL" id="BGZK01000857">
    <property type="protein sequence ID" value="GBP63042.1"/>
    <property type="molecule type" value="Genomic_DNA"/>
</dbReference>
<dbReference type="Proteomes" id="UP000299102">
    <property type="component" value="Unassembled WGS sequence"/>
</dbReference>
<proteinExistence type="predicted"/>
<evidence type="ECO:0000313" key="2">
    <source>
        <dbReference type="Proteomes" id="UP000299102"/>
    </source>
</evidence>